<reference evidence="1 2" key="1">
    <citation type="journal article" date="2015" name="Genome Announc.">
        <title>Expanding the biotechnology potential of lactobacilli through comparative genomics of 213 strains and associated genera.</title>
        <authorList>
            <person name="Sun Z."/>
            <person name="Harris H.M."/>
            <person name="McCann A."/>
            <person name="Guo C."/>
            <person name="Argimon S."/>
            <person name="Zhang W."/>
            <person name="Yang X."/>
            <person name="Jeffery I.B."/>
            <person name="Cooney J.C."/>
            <person name="Kagawa T.F."/>
            <person name="Liu W."/>
            <person name="Song Y."/>
            <person name="Salvetti E."/>
            <person name="Wrobel A."/>
            <person name="Rasinkangas P."/>
            <person name="Parkhill J."/>
            <person name="Rea M.C."/>
            <person name="O'Sullivan O."/>
            <person name="Ritari J."/>
            <person name="Douillard F.P."/>
            <person name="Paul Ross R."/>
            <person name="Yang R."/>
            <person name="Briner A.E."/>
            <person name="Felis G.E."/>
            <person name="de Vos W.M."/>
            <person name="Barrangou R."/>
            <person name="Klaenhammer T.R."/>
            <person name="Caufield P.W."/>
            <person name="Cui Y."/>
            <person name="Zhang H."/>
            <person name="O'Toole P.W."/>
        </authorList>
    </citation>
    <scope>NUCLEOTIDE SEQUENCE [LARGE SCALE GENOMIC DNA]</scope>
    <source>
        <strain evidence="1 2">DSM 20587</strain>
    </source>
</reference>
<comment type="caution">
    <text evidence="1">The sequence shown here is derived from an EMBL/GenBank/DDBJ whole genome shotgun (WGS) entry which is preliminary data.</text>
</comment>
<organism evidence="1 2">
    <name type="scientific">Lentilactobacillus kefiri DSM 20587 = JCM 5818</name>
    <dbReference type="NCBI Taxonomy" id="1423764"/>
    <lineage>
        <taxon>Bacteria</taxon>
        <taxon>Bacillati</taxon>
        <taxon>Bacillota</taxon>
        <taxon>Bacilli</taxon>
        <taxon>Lactobacillales</taxon>
        <taxon>Lactobacillaceae</taxon>
        <taxon>Lentilactobacillus</taxon>
    </lineage>
</organism>
<dbReference type="EMBL" id="AYYV01000034">
    <property type="protein sequence ID" value="KRM52577.1"/>
    <property type="molecule type" value="Genomic_DNA"/>
</dbReference>
<name>A0A8E1RJ27_LENKE</name>
<accession>A0A8E1RJ27</accession>
<gene>
    <name evidence="1" type="ORF">FC95_GL001201</name>
</gene>
<evidence type="ECO:0000313" key="2">
    <source>
        <dbReference type="Proteomes" id="UP000051164"/>
    </source>
</evidence>
<sequence>MDYIKENGVTSMDTYEANIANIKRLADFQMSHNNLIRVLLEADEDTPVNDLDLVGYITGIYDTYLTFTNLYYESWDLNFSVINGFEIIKH</sequence>
<dbReference type="AlphaFoldDB" id="A0A8E1RJ27"/>
<dbReference type="Proteomes" id="UP000051164">
    <property type="component" value="Unassembled WGS sequence"/>
</dbReference>
<proteinExistence type="predicted"/>
<protein>
    <submittedName>
        <fullName evidence="1">Uncharacterized protein</fullName>
    </submittedName>
</protein>
<evidence type="ECO:0000313" key="1">
    <source>
        <dbReference type="EMBL" id="KRM52577.1"/>
    </source>
</evidence>